<comment type="caution">
    <text evidence="1">The sequence shown here is derived from an EMBL/GenBank/DDBJ whole genome shotgun (WGS) entry which is preliminary data.</text>
</comment>
<dbReference type="AlphaFoldDB" id="A0A235BXV9"/>
<dbReference type="EMBL" id="NOZQ01000036">
    <property type="protein sequence ID" value="OYD17054.1"/>
    <property type="molecule type" value="Genomic_DNA"/>
</dbReference>
<name>A0A235BXV9_UNCW3</name>
<evidence type="ECO:0008006" key="3">
    <source>
        <dbReference type="Google" id="ProtNLM"/>
    </source>
</evidence>
<gene>
    <name evidence="1" type="ORF">CH333_02050</name>
</gene>
<evidence type="ECO:0000313" key="2">
    <source>
        <dbReference type="Proteomes" id="UP000215215"/>
    </source>
</evidence>
<dbReference type="SUPFAM" id="SSF103088">
    <property type="entry name" value="OmpA-like"/>
    <property type="match status" value="1"/>
</dbReference>
<dbReference type="Gene3D" id="3.30.1330.60">
    <property type="entry name" value="OmpA-like domain"/>
    <property type="match status" value="1"/>
</dbReference>
<dbReference type="Gene3D" id="2.60.40.1120">
    <property type="entry name" value="Carboxypeptidase-like, regulatory domain"/>
    <property type="match status" value="2"/>
</dbReference>
<dbReference type="Proteomes" id="UP000215215">
    <property type="component" value="Unassembled WGS sequence"/>
</dbReference>
<sequence length="546" mass="59642">MHRIFIISVGLILLCCLVRAETGFYPSPLASYGTGFLRVEPATGIPGRTLNIVPTVRGFTYTPRGAGNPYRGGSLVLGMDYGIVDNFAVRLWVPFYLDMEPDWDNKAGGFGDVRIGLKYSVEDVFAIQNFLLVPTGKGLLGPENGEGRFRYFTTGGVDFGVKAILSYDIENVKLSGGGEYIHHGLKDLYIGQLGASFDLEKFQPFVEFVGEDRGGFDGDDGECAPDISYITPGLVFNPNPNLSILFAIDVRVTWAVLFGGVYPEDWRNDYYVTAGPGKSQPWAVNLGVKYTLGKPRIEKTMVEGGVIDAETGEPVRAEISFPGTELNSIRTDKYGKFKISLAGKQTVMLVLAEGYGSLKKTVILKPGATTDLIFALAPENVTIMGKVMDRETGEPIHASIMLEGMEPVTTDMNGDYSLNAEPGTYTPRAKSEDYISAAREITLKKGKVARVNFFLIPTSTISEGGLRLEKSAPLKIQFIYGKTTLTETGKNKLDKLALTLIQNPGLGLEVRNYIGEGSYSNLSRKRIEVVKNYLTTRGISTDQLSP</sequence>
<accession>A0A235BXV9</accession>
<evidence type="ECO:0000313" key="1">
    <source>
        <dbReference type="EMBL" id="OYD17054.1"/>
    </source>
</evidence>
<organism evidence="1 2">
    <name type="scientific">candidate division WOR-3 bacterium JGI_Cruoil_03_44_89</name>
    <dbReference type="NCBI Taxonomy" id="1973748"/>
    <lineage>
        <taxon>Bacteria</taxon>
        <taxon>Bacteria division WOR-3</taxon>
    </lineage>
</organism>
<proteinExistence type="predicted"/>
<protein>
    <recommendedName>
        <fullName evidence="3">OmpA-like domain-containing protein</fullName>
    </recommendedName>
</protein>
<dbReference type="InterPro" id="IPR036737">
    <property type="entry name" value="OmpA-like_sf"/>
</dbReference>
<dbReference type="Pfam" id="PF13620">
    <property type="entry name" value="CarboxypepD_reg"/>
    <property type="match status" value="1"/>
</dbReference>
<dbReference type="InterPro" id="IPR008969">
    <property type="entry name" value="CarboxyPept-like_regulatory"/>
</dbReference>
<reference evidence="1 2" key="1">
    <citation type="submission" date="2017-07" db="EMBL/GenBank/DDBJ databases">
        <title>Recovery of genomes from metagenomes via a dereplication, aggregation, and scoring strategy.</title>
        <authorList>
            <person name="Sieber C.M."/>
            <person name="Probst A.J."/>
            <person name="Sharrar A."/>
            <person name="Thomas B.C."/>
            <person name="Hess M."/>
            <person name="Tringe S.G."/>
            <person name="Banfield J.F."/>
        </authorList>
    </citation>
    <scope>NUCLEOTIDE SEQUENCE [LARGE SCALE GENOMIC DNA]</scope>
    <source>
        <strain evidence="1">JGI_Cruoil_03_44_89</strain>
    </source>
</reference>
<dbReference type="SUPFAM" id="SSF49464">
    <property type="entry name" value="Carboxypeptidase regulatory domain-like"/>
    <property type="match status" value="2"/>
</dbReference>